<dbReference type="PANTHER" id="PTHR33747:SF1">
    <property type="entry name" value="ADENYLATE CYCLASE-ASSOCIATED CAP C-TERMINAL DOMAIN-CONTAINING PROTEIN"/>
    <property type="match status" value="1"/>
</dbReference>
<dbReference type="Proteomes" id="UP001500683">
    <property type="component" value="Unassembled WGS sequence"/>
</dbReference>
<sequence>MPYAQCCGRLHEGAAQAETAEQLMRSRYSAFALGETDYLLRSWHPATRPPQLELDPGLRWQRLEILSVADGGPSDRKGTVEFRAHYVQGGQAGELHEVSRFVRHDDAWVYVQGKVL</sequence>
<gene>
    <name evidence="2" type="ORF">GCM10022214_09680</name>
</gene>
<dbReference type="SUPFAM" id="SSF54427">
    <property type="entry name" value="NTF2-like"/>
    <property type="match status" value="1"/>
</dbReference>
<keyword evidence="3" id="KW-1185">Reference proteome</keyword>
<dbReference type="EMBL" id="BAAAZG010000002">
    <property type="protein sequence ID" value="GAA4059289.1"/>
    <property type="molecule type" value="Genomic_DNA"/>
</dbReference>
<evidence type="ECO:0000259" key="1">
    <source>
        <dbReference type="Pfam" id="PF17775"/>
    </source>
</evidence>
<dbReference type="InterPro" id="IPR032710">
    <property type="entry name" value="NTF2-like_dom_sf"/>
</dbReference>
<reference evidence="3" key="1">
    <citation type="journal article" date="2019" name="Int. J. Syst. Evol. Microbiol.">
        <title>The Global Catalogue of Microorganisms (GCM) 10K type strain sequencing project: providing services to taxonomists for standard genome sequencing and annotation.</title>
        <authorList>
            <consortium name="The Broad Institute Genomics Platform"/>
            <consortium name="The Broad Institute Genome Sequencing Center for Infectious Disease"/>
            <person name="Wu L."/>
            <person name="Ma J."/>
        </authorList>
    </citation>
    <scope>NUCLEOTIDE SEQUENCE [LARGE SCALE GENOMIC DNA]</scope>
    <source>
        <strain evidence="3">JCM 16702</strain>
    </source>
</reference>
<dbReference type="Gene3D" id="3.10.450.50">
    <property type="match status" value="1"/>
</dbReference>
<accession>A0ABP7V4E4</accession>
<evidence type="ECO:0000313" key="3">
    <source>
        <dbReference type="Proteomes" id="UP001500683"/>
    </source>
</evidence>
<proteinExistence type="predicted"/>
<dbReference type="InterPro" id="IPR048469">
    <property type="entry name" value="YchJ-like_M"/>
</dbReference>
<protein>
    <submittedName>
        <fullName evidence="2">YchJ family metal-binding protein</fullName>
    </submittedName>
</protein>
<feature type="domain" description="YchJ-like middle NTF2-like" evidence="1">
    <location>
        <begin position="19"/>
        <end position="113"/>
    </location>
</feature>
<comment type="caution">
    <text evidence="2">The sequence shown here is derived from an EMBL/GenBank/DDBJ whole genome shotgun (WGS) entry which is preliminary data.</text>
</comment>
<organism evidence="2 3">
    <name type="scientific">Actinomadura miaoliensis</name>
    <dbReference type="NCBI Taxonomy" id="430685"/>
    <lineage>
        <taxon>Bacteria</taxon>
        <taxon>Bacillati</taxon>
        <taxon>Actinomycetota</taxon>
        <taxon>Actinomycetes</taxon>
        <taxon>Streptosporangiales</taxon>
        <taxon>Thermomonosporaceae</taxon>
        <taxon>Actinomadura</taxon>
    </lineage>
</organism>
<evidence type="ECO:0000313" key="2">
    <source>
        <dbReference type="EMBL" id="GAA4059289.1"/>
    </source>
</evidence>
<name>A0ABP7V4E4_9ACTN</name>
<dbReference type="PANTHER" id="PTHR33747">
    <property type="entry name" value="UPF0225 PROTEIN SCO1677"/>
    <property type="match status" value="1"/>
</dbReference>
<dbReference type="Pfam" id="PF17775">
    <property type="entry name" value="YchJ_M-like"/>
    <property type="match status" value="1"/>
</dbReference>